<dbReference type="EMBL" id="LIZX01000270">
    <property type="protein sequence ID" value="KPJ62405.1"/>
    <property type="molecule type" value="Genomic_DNA"/>
</dbReference>
<sequence length="247" mass="28754">MEDKTKKIQSETLKKLALIQEVRTAIFFIKEGLVSLNRLDGENDFSHMPVLLLSNGFERLLKVIICLDYIEIHGIFPETSSFQKSIITHVLDNLLERVICIAHKWKYSERCIAAQMDIDFLENNNDLHRVVFLLSAYGDKARYYNMNVIIGLKNLTDDPEQAFESYCTDIFTRQQNWQEKIKGENLSEKLDANIHYVNQQITMLLQKFARALCRMFTLGNLGQLASQQIGPISYFLYLKDEDLYKVK</sequence>
<gene>
    <name evidence="1" type="ORF">AMJ44_15630</name>
</gene>
<evidence type="ECO:0000313" key="1">
    <source>
        <dbReference type="EMBL" id="KPJ62405.1"/>
    </source>
</evidence>
<accession>A0A0S7XIW5</accession>
<name>A0A0S7XIW5_UNCSA</name>
<dbReference type="Proteomes" id="UP000051861">
    <property type="component" value="Unassembled WGS sequence"/>
</dbReference>
<comment type="caution">
    <text evidence="1">The sequence shown here is derived from an EMBL/GenBank/DDBJ whole genome shotgun (WGS) entry which is preliminary data.</text>
</comment>
<protein>
    <submittedName>
        <fullName evidence="1">Uncharacterized protein</fullName>
    </submittedName>
</protein>
<organism evidence="1 2">
    <name type="scientific">candidate division WOR-1 bacterium DG_54_3</name>
    <dbReference type="NCBI Taxonomy" id="1703775"/>
    <lineage>
        <taxon>Bacteria</taxon>
        <taxon>Bacillati</taxon>
        <taxon>Saganbacteria</taxon>
    </lineage>
</organism>
<reference evidence="1 2" key="1">
    <citation type="journal article" date="2015" name="Microbiome">
        <title>Genomic resolution of linkages in carbon, nitrogen, and sulfur cycling among widespread estuary sediment bacteria.</title>
        <authorList>
            <person name="Baker B.J."/>
            <person name="Lazar C.S."/>
            <person name="Teske A.P."/>
            <person name="Dick G.J."/>
        </authorList>
    </citation>
    <scope>NUCLEOTIDE SEQUENCE [LARGE SCALE GENOMIC DNA]</scope>
    <source>
        <strain evidence="1">DG_54_3</strain>
    </source>
</reference>
<proteinExistence type="predicted"/>
<evidence type="ECO:0000313" key="2">
    <source>
        <dbReference type="Proteomes" id="UP000051861"/>
    </source>
</evidence>
<dbReference type="AlphaFoldDB" id="A0A0S7XIW5"/>